<dbReference type="EC" id="3.4.-.-" evidence="8"/>
<keyword evidence="9" id="KW-0614">Plasmid</keyword>
<dbReference type="Proteomes" id="UP000025229">
    <property type="component" value="Plasmid 2"/>
</dbReference>
<dbReference type="InterPro" id="IPR036590">
    <property type="entry name" value="SRAP-like"/>
</dbReference>
<dbReference type="Gene3D" id="3.90.1680.10">
    <property type="entry name" value="SOS response associated peptidase-like"/>
    <property type="match status" value="1"/>
</dbReference>
<evidence type="ECO:0000256" key="7">
    <source>
        <dbReference type="ARBA" id="ARBA00023239"/>
    </source>
</evidence>
<evidence type="ECO:0000256" key="1">
    <source>
        <dbReference type="ARBA" id="ARBA00008136"/>
    </source>
</evidence>
<organism evidence="9 11">
    <name type="scientific">Rubrobacter radiotolerans</name>
    <name type="common">Arthrobacter radiotolerans</name>
    <dbReference type="NCBI Taxonomy" id="42256"/>
    <lineage>
        <taxon>Bacteria</taxon>
        <taxon>Bacillati</taxon>
        <taxon>Actinomycetota</taxon>
        <taxon>Rubrobacteria</taxon>
        <taxon>Rubrobacterales</taxon>
        <taxon>Rubrobacteraceae</taxon>
        <taxon>Rubrobacter</taxon>
    </lineage>
</organism>
<keyword evidence="3" id="KW-0227">DNA damage</keyword>
<keyword evidence="4 8" id="KW-0378">Hydrolase</keyword>
<dbReference type="OrthoDB" id="9782620at2"/>
<accession>A0A023X889</accession>
<dbReference type="GO" id="GO:0006508">
    <property type="term" value="P:proteolysis"/>
    <property type="evidence" value="ECO:0007669"/>
    <property type="project" value="UniProtKB-KW"/>
</dbReference>
<dbReference type="GO" id="GO:0003697">
    <property type="term" value="F:single-stranded DNA binding"/>
    <property type="evidence" value="ECO:0007669"/>
    <property type="project" value="InterPro"/>
</dbReference>
<dbReference type="PANTHER" id="PTHR13604">
    <property type="entry name" value="DC12-RELATED"/>
    <property type="match status" value="1"/>
</dbReference>
<dbReference type="SUPFAM" id="SSF143081">
    <property type="entry name" value="BB1717-like"/>
    <property type="match status" value="1"/>
</dbReference>
<comment type="similarity">
    <text evidence="1 8">Belongs to the SOS response-associated peptidase family.</text>
</comment>
<evidence type="ECO:0000256" key="2">
    <source>
        <dbReference type="ARBA" id="ARBA00022670"/>
    </source>
</evidence>
<evidence type="ECO:0000313" key="11">
    <source>
        <dbReference type="Proteomes" id="UP000025229"/>
    </source>
</evidence>
<keyword evidence="2 8" id="KW-0645">Protease</keyword>
<dbReference type="HOGENOM" id="CLU_035990_6_2_11"/>
<keyword evidence="5" id="KW-0190">Covalent protein-DNA linkage</keyword>
<dbReference type="Proteomes" id="UP001281130">
    <property type="component" value="Unassembled WGS sequence"/>
</dbReference>
<evidence type="ECO:0000313" key="10">
    <source>
        <dbReference type="EMBL" id="MDX5895557.1"/>
    </source>
</evidence>
<dbReference type="eggNOG" id="COG2135">
    <property type="taxonomic scope" value="Bacteria"/>
</dbReference>
<sequence length="219" mass="24470">MCGRYTLRTPPERLAQVFGVEGPLPEWSGPSYNVAPSQRVLAVVGADGGRRFEHLRWGLAPAWSKDPSSGPINARSETVAEKPSFRSAFRSRRALIPADGYYEWKRVGKGPKQPYLFTLAGGEPFAFAGLWERWGEGEEELRTAALLTTEPNAVAREVHDRMPVILPREAYDLWLDPDAEKEELLALLAPYPAREMEAYPVSTHVNSPKNNDPECVRPV</sequence>
<evidence type="ECO:0000256" key="4">
    <source>
        <dbReference type="ARBA" id="ARBA00022801"/>
    </source>
</evidence>
<proteinExistence type="inferred from homology"/>
<dbReference type="EMBL" id="JAWXXX010000003">
    <property type="protein sequence ID" value="MDX5895557.1"/>
    <property type="molecule type" value="Genomic_DNA"/>
</dbReference>
<dbReference type="PATRIC" id="fig|42256.3.peg.3049"/>
<evidence type="ECO:0000256" key="6">
    <source>
        <dbReference type="ARBA" id="ARBA00023125"/>
    </source>
</evidence>
<geneLocation type="plasmid" evidence="9">
    <name>2</name>
</geneLocation>
<dbReference type="GO" id="GO:0016829">
    <property type="term" value="F:lyase activity"/>
    <property type="evidence" value="ECO:0007669"/>
    <property type="project" value="UniProtKB-KW"/>
</dbReference>
<keyword evidence="7" id="KW-0456">Lyase</keyword>
<dbReference type="PANTHER" id="PTHR13604:SF0">
    <property type="entry name" value="ABASIC SITE PROCESSING PROTEIN HMCES"/>
    <property type="match status" value="1"/>
</dbReference>
<dbReference type="RefSeq" id="WP_041339035.1">
    <property type="nucleotide sequence ID" value="NZ_CP007516.1"/>
</dbReference>
<dbReference type="GO" id="GO:0106300">
    <property type="term" value="P:protein-DNA covalent cross-linking repair"/>
    <property type="evidence" value="ECO:0007669"/>
    <property type="project" value="InterPro"/>
</dbReference>
<dbReference type="InterPro" id="IPR003738">
    <property type="entry name" value="SRAP"/>
</dbReference>
<keyword evidence="11" id="KW-1185">Reference proteome</keyword>
<dbReference type="EMBL" id="CP007516">
    <property type="protein sequence ID" value="AHY48284.1"/>
    <property type="molecule type" value="Genomic_DNA"/>
</dbReference>
<evidence type="ECO:0000313" key="9">
    <source>
        <dbReference type="EMBL" id="AHY48284.1"/>
    </source>
</evidence>
<dbReference type="GO" id="GO:0008233">
    <property type="term" value="F:peptidase activity"/>
    <property type="evidence" value="ECO:0007669"/>
    <property type="project" value="UniProtKB-KW"/>
</dbReference>
<reference evidence="9 11" key="1">
    <citation type="submission" date="2014-03" db="EMBL/GenBank/DDBJ databases">
        <title>Complete genome sequence of the Radio-Resistant Rubrobacter radiotolerans RSPS-4.</title>
        <authorList>
            <person name="Egas C.C."/>
            <person name="Barroso C.C."/>
            <person name="Froufe H.J.C."/>
            <person name="Pacheco J.J."/>
            <person name="Albuquerque L.L."/>
            <person name="da Costa M.M.S."/>
        </authorList>
    </citation>
    <scope>NUCLEOTIDE SEQUENCE [LARGE SCALE GENOMIC DNA]</scope>
    <source>
        <strain evidence="9 11">RSPS-4</strain>
        <plasmid evidence="9 11">2</plasmid>
    </source>
</reference>
<dbReference type="KEGG" id="rrd:RradSPS_3001"/>
<dbReference type="AlphaFoldDB" id="A0A023X889"/>
<evidence type="ECO:0000256" key="5">
    <source>
        <dbReference type="ARBA" id="ARBA00023124"/>
    </source>
</evidence>
<gene>
    <name evidence="9" type="ORF">RradSPS_3001</name>
    <name evidence="10" type="ORF">SIL72_16125</name>
</gene>
<evidence type="ECO:0000256" key="3">
    <source>
        <dbReference type="ARBA" id="ARBA00022763"/>
    </source>
</evidence>
<reference evidence="10" key="2">
    <citation type="submission" date="2023-11" db="EMBL/GenBank/DDBJ databases">
        <title>MicrobeMod: A computational toolkit for identifying prokaryotic methylation and restriction-modification with nanopore sequencing.</title>
        <authorList>
            <person name="Crits-Christoph A."/>
            <person name="Kang S.C."/>
            <person name="Lee H."/>
            <person name="Ostrov N."/>
        </authorList>
    </citation>
    <scope>NUCLEOTIDE SEQUENCE</scope>
    <source>
        <strain evidence="10">ATCC 51242</strain>
    </source>
</reference>
<name>A0A023X889_RUBRA</name>
<dbReference type="Pfam" id="PF02586">
    <property type="entry name" value="SRAP"/>
    <property type="match status" value="1"/>
</dbReference>
<protein>
    <recommendedName>
        <fullName evidence="8">Abasic site processing protein</fullName>
        <ecNumber evidence="8">3.4.-.-</ecNumber>
    </recommendedName>
</protein>
<keyword evidence="6" id="KW-0238">DNA-binding</keyword>
<evidence type="ECO:0000256" key="8">
    <source>
        <dbReference type="RuleBase" id="RU364100"/>
    </source>
</evidence>